<dbReference type="RefSeq" id="WP_323578115.1">
    <property type="nucleotide sequence ID" value="NZ_JAYGJQ010000002.1"/>
</dbReference>
<proteinExistence type="predicted"/>
<evidence type="ECO:0000256" key="1">
    <source>
        <dbReference type="SAM" id="Phobius"/>
    </source>
</evidence>
<keyword evidence="3" id="KW-1185">Reference proteome</keyword>
<organism evidence="2 3">
    <name type="scientific">Bacteriovorax antarcticus</name>
    <dbReference type="NCBI Taxonomy" id="3088717"/>
    <lineage>
        <taxon>Bacteria</taxon>
        <taxon>Pseudomonadati</taxon>
        <taxon>Bdellovibrionota</taxon>
        <taxon>Bacteriovoracia</taxon>
        <taxon>Bacteriovoracales</taxon>
        <taxon>Bacteriovoracaceae</taxon>
        <taxon>Bacteriovorax</taxon>
    </lineage>
</organism>
<keyword evidence="1" id="KW-0472">Membrane</keyword>
<sequence>MNILAIDIGSYSVKFIEVRPERKNYVLVEKQEIILDEVKPHYPNISSIIDLQKEIIINYIQKKPSDIKIIFQMPNEMLTTRYLEIPGTSKRKTELIIPFQLEENLPYALNNAHFSSRINKKNSSFSVLSNITQLSVFKDFFGYFENKEAQPSILTSEVSIMQAYIDHIKMNDTCCIIDFGHKTTKVYFVQDRQIVSNHTSYVAGLAINEVISKTYQISMENAIIYKHANAFMLNDDQLDDVSAEQKGFALLMKQIFNPFILDLRRWEIGHRVKFGTNIDKFYIFGGSSNINNLDNFIHYHTGIKVETLPPILDLKNDYTATDKNFYMAKMMAVSQKIPSSIINFLSGKFQTASNAFISIHSAVFIWVRTTFIALLLILGLAGERFIFLQKQNTTTDTKIKALMKRSNLNISTPDRKAYEKNPNRILSLMKKKNKIVKDEVSSILSSQSVNALRPLGVLSKTISNNPLVSLEKFTSNGYEVTALFQAEDAAELEKMSTVLRGSGLPGLKVSYQTGQKTLSIQFEDRQ</sequence>
<name>A0ABU5VZX8_9BACT</name>
<evidence type="ECO:0000313" key="3">
    <source>
        <dbReference type="Proteomes" id="UP001302274"/>
    </source>
</evidence>
<dbReference type="InterPro" id="IPR043129">
    <property type="entry name" value="ATPase_NBD"/>
</dbReference>
<feature type="transmembrane region" description="Helical" evidence="1">
    <location>
        <begin position="363"/>
        <end position="381"/>
    </location>
</feature>
<dbReference type="SUPFAM" id="SSF53067">
    <property type="entry name" value="Actin-like ATPase domain"/>
    <property type="match status" value="1"/>
</dbReference>
<reference evidence="2 3" key="1">
    <citation type="submission" date="2023-11" db="EMBL/GenBank/DDBJ databases">
        <title>A Novel Polar Bacteriovorax (B. antarcticus) Isolated from the Biocrust in Antarctica.</title>
        <authorList>
            <person name="Mun W."/>
            <person name="Choi S.Y."/>
            <person name="Mitchell R.J."/>
        </authorList>
    </citation>
    <scope>NUCLEOTIDE SEQUENCE [LARGE SCALE GENOMIC DNA]</scope>
    <source>
        <strain evidence="2 3">PP10</strain>
    </source>
</reference>
<evidence type="ECO:0000313" key="2">
    <source>
        <dbReference type="EMBL" id="MEA9357923.1"/>
    </source>
</evidence>
<accession>A0ABU5VZX8</accession>
<dbReference type="Gene3D" id="3.30.1490.300">
    <property type="match status" value="1"/>
</dbReference>
<dbReference type="Pfam" id="PF11104">
    <property type="entry name" value="PilM_2"/>
    <property type="match status" value="1"/>
</dbReference>
<protein>
    <submittedName>
        <fullName evidence="2">Pilus assembly protein PilM</fullName>
    </submittedName>
</protein>
<comment type="caution">
    <text evidence="2">The sequence shown here is derived from an EMBL/GenBank/DDBJ whole genome shotgun (WGS) entry which is preliminary data.</text>
</comment>
<dbReference type="InterPro" id="IPR005883">
    <property type="entry name" value="PilM"/>
</dbReference>
<dbReference type="Proteomes" id="UP001302274">
    <property type="component" value="Unassembled WGS sequence"/>
</dbReference>
<keyword evidence="1" id="KW-0812">Transmembrane</keyword>
<keyword evidence="1" id="KW-1133">Transmembrane helix</keyword>
<gene>
    <name evidence="2" type="primary">pilM</name>
    <name evidence="2" type="ORF">SHI21_16955</name>
</gene>
<dbReference type="Gene3D" id="3.30.420.40">
    <property type="match status" value="2"/>
</dbReference>
<dbReference type="EMBL" id="JAYGJQ010000002">
    <property type="protein sequence ID" value="MEA9357923.1"/>
    <property type="molecule type" value="Genomic_DNA"/>
</dbReference>